<keyword evidence="4" id="KW-0809">Transit peptide</keyword>
<dbReference type="NCBIfam" id="TIGR01349">
    <property type="entry name" value="PDHac_trf_mito"/>
    <property type="match status" value="1"/>
</dbReference>
<evidence type="ECO:0000313" key="12">
    <source>
        <dbReference type="EMBL" id="OAE33470.1"/>
    </source>
</evidence>
<keyword evidence="13" id="KW-1185">Reference proteome</keyword>
<dbReference type="PANTHER" id="PTHR23151">
    <property type="entry name" value="DIHYDROLIPOAMIDE ACETYL/SUCCINYL-TRANSFERASE-RELATED"/>
    <property type="match status" value="1"/>
</dbReference>
<evidence type="ECO:0000256" key="7">
    <source>
        <dbReference type="SAM" id="Coils"/>
    </source>
</evidence>
<dbReference type="PANTHER" id="PTHR23151:SF90">
    <property type="entry name" value="DIHYDROLIPOYLLYSINE-RESIDUE ACETYLTRANSFERASE COMPONENT OF PYRUVATE DEHYDROGENASE COMPLEX, MITOCHONDRIAL-RELATED"/>
    <property type="match status" value="1"/>
</dbReference>
<keyword evidence="9" id="KW-0812">Transmembrane</keyword>
<dbReference type="InterPro" id="IPR023213">
    <property type="entry name" value="CAT-like_dom_sf"/>
</dbReference>
<dbReference type="Gene3D" id="3.30.559.10">
    <property type="entry name" value="Chloramphenicol acetyltransferase-like domain"/>
    <property type="match status" value="1"/>
</dbReference>
<evidence type="ECO:0000259" key="11">
    <source>
        <dbReference type="PROSITE" id="PS51826"/>
    </source>
</evidence>
<evidence type="ECO:0000256" key="6">
    <source>
        <dbReference type="RuleBase" id="RU361137"/>
    </source>
</evidence>
<comment type="cofactor">
    <cofactor evidence="6">
        <name>(R)-lipoate</name>
        <dbReference type="ChEBI" id="CHEBI:83088"/>
    </cofactor>
    <text evidence="6">Binds 1 lipoyl cofactor covalently.</text>
</comment>
<dbReference type="InterPro" id="IPR003016">
    <property type="entry name" value="2-oxoA_DH_lipoyl-BS"/>
</dbReference>
<name>A0A176WJT1_MARPO</name>
<evidence type="ECO:0000256" key="1">
    <source>
        <dbReference type="ARBA" id="ARBA00007317"/>
    </source>
</evidence>
<dbReference type="SUPFAM" id="SSF51230">
    <property type="entry name" value="Single hybrid motif"/>
    <property type="match status" value="1"/>
</dbReference>
<evidence type="ECO:0000256" key="9">
    <source>
        <dbReference type="SAM" id="Phobius"/>
    </source>
</evidence>
<evidence type="ECO:0000256" key="5">
    <source>
        <dbReference type="ARBA" id="ARBA00023315"/>
    </source>
</evidence>
<accession>A0A176WJT1</accession>
<keyword evidence="9" id="KW-1133">Transmembrane helix</keyword>
<keyword evidence="7" id="KW-0175">Coiled coil</keyword>
<comment type="similarity">
    <text evidence="1 6">Belongs to the 2-oxoacid dehydrogenase family.</text>
</comment>
<dbReference type="FunFam" id="3.30.559.10:FF:000003">
    <property type="entry name" value="Acetyltransferase component of pyruvate dehydrogenase complex"/>
    <property type="match status" value="1"/>
</dbReference>
<dbReference type="InterPro" id="IPR011053">
    <property type="entry name" value="Single_hybrid_motif"/>
</dbReference>
<dbReference type="GO" id="GO:0045254">
    <property type="term" value="C:pyruvate dehydrogenase complex"/>
    <property type="evidence" value="ECO:0007669"/>
    <property type="project" value="UniProtKB-UniRule"/>
</dbReference>
<evidence type="ECO:0000313" key="13">
    <source>
        <dbReference type="Proteomes" id="UP000077202"/>
    </source>
</evidence>
<dbReference type="Gene3D" id="2.40.50.100">
    <property type="match status" value="1"/>
</dbReference>
<dbReference type="InterPro" id="IPR045257">
    <property type="entry name" value="E2/Pdx1"/>
</dbReference>
<feature type="domain" description="Lipoyl-binding" evidence="10">
    <location>
        <begin position="295"/>
        <end position="371"/>
    </location>
</feature>
<dbReference type="Gene3D" id="4.10.320.10">
    <property type="entry name" value="E3-binding domain"/>
    <property type="match status" value="1"/>
</dbReference>
<feature type="domain" description="Peripheral subunit-binding (PSBD)" evidence="11">
    <location>
        <begin position="435"/>
        <end position="472"/>
    </location>
</feature>
<organism evidence="12 13">
    <name type="scientific">Marchantia polymorpha subsp. ruderalis</name>
    <dbReference type="NCBI Taxonomy" id="1480154"/>
    <lineage>
        <taxon>Eukaryota</taxon>
        <taxon>Viridiplantae</taxon>
        <taxon>Streptophyta</taxon>
        <taxon>Embryophyta</taxon>
        <taxon>Marchantiophyta</taxon>
        <taxon>Marchantiopsida</taxon>
        <taxon>Marchantiidae</taxon>
        <taxon>Marchantiales</taxon>
        <taxon>Marchantiaceae</taxon>
        <taxon>Marchantia</taxon>
    </lineage>
</organism>
<gene>
    <name evidence="12" type="ORF">AXG93_3822s1260</name>
</gene>
<dbReference type="PROSITE" id="PS51826">
    <property type="entry name" value="PSBD"/>
    <property type="match status" value="1"/>
</dbReference>
<keyword evidence="2 6" id="KW-0808">Transferase</keyword>
<comment type="function">
    <text evidence="6">The pyruvate dehydrogenase complex catalyzes the overall conversion of pyruvate to acetyl-CoA and CO(2).</text>
</comment>
<dbReference type="AlphaFoldDB" id="A0A176WJT1"/>
<dbReference type="EC" id="2.3.1.12" evidence="6"/>
<dbReference type="Pfam" id="PF00198">
    <property type="entry name" value="2-oxoacid_dh"/>
    <property type="match status" value="1"/>
</dbReference>
<dbReference type="Pfam" id="PF00364">
    <property type="entry name" value="Biotin_lipoyl"/>
    <property type="match status" value="1"/>
</dbReference>
<dbReference type="GO" id="GO:0005739">
    <property type="term" value="C:mitochondrion"/>
    <property type="evidence" value="ECO:0007669"/>
    <property type="project" value="UniProtKB-SubCell"/>
</dbReference>
<dbReference type="GO" id="GO:0006086">
    <property type="term" value="P:pyruvate decarboxylation to acetyl-CoA"/>
    <property type="evidence" value="ECO:0007669"/>
    <property type="project" value="InterPro"/>
</dbReference>
<comment type="subcellular location">
    <subcellularLocation>
        <location evidence="6">Mitochondrion</location>
    </subcellularLocation>
</comment>
<evidence type="ECO:0000256" key="8">
    <source>
        <dbReference type="SAM" id="MobiDB-lite"/>
    </source>
</evidence>
<dbReference type="InterPro" id="IPR000089">
    <property type="entry name" value="Biotin_lipoyl"/>
</dbReference>
<evidence type="ECO:0000256" key="3">
    <source>
        <dbReference type="ARBA" id="ARBA00022823"/>
    </source>
</evidence>
<keyword evidence="3 6" id="KW-0450">Lipoyl</keyword>
<comment type="caution">
    <text evidence="12">The sequence shown here is derived from an EMBL/GenBank/DDBJ whole genome shotgun (WGS) entry which is preliminary data.</text>
</comment>
<dbReference type="SUPFAM" id="SSF52777">
    <property type="entry name" value="CoA-dependent acyltransferases"/>
    <property type="match status" value="1"/>
</dbReference>
<sequence length="737" mass="78654">MSSSCARDVGGRVGRDWWSRRGPERRKSCRTKANCAAEWVVRSRRVNGGGMLHDFWSSAKCTKCTGAGRGGAGWFRWSKGHAPSDCPPGRPGPTLASWGSRKGRSSFFGLGGPGFLLFASPGAVLVALCSAALRCSALALPCPPRCFVCCCCCCVPLWGDSALSAAAAERGRHPIDVCAARQWGNLLSLKCSAVQGAMASRQAAGLARRGTVSYISYISRVRRGPGSDGVVRSGAISEQQCRNLMQRSFHGQSPLRPDTSDFLSRSSPKLTSAILPRQYVALQTSRSYSSDLPPHQEIGMPSLSPTMTQGNIAKWRKKEGDQVAAGDVLCEIETDKATLEMESMEDGYLAKIIVGDGGKDIQVNQAICIMVEDKDDIAAFSNYQGAAAAAPKAAAPKEEASSPPPPPPPSPTPAPRRESTSSAPPAPKSDGSRIFASPAARKLAEEKNVSLSSLRGTGPDGRIVKADVEDYLATGPAPAKRETQAGTTAAVPATTRQAEGVLGDVDYTDIPNNQIKRVTARRLLQSKQTIPHYYLSLDTRVDKLLALREQLNQAQEAAKRKKLSLNDFVIKAAALATKKVPECNSSWTDDFIRQFHNVNISVAVQTDQGLMVPVVKDADRKGLAAISEDVKILADKARSNSLKPADYEGGTFTVSNLGGPFGIKQFCAIINPPQSCILAVGTTEKRVVPGAQDGEYTSGTFMVVTLSCDHRVVDGAIGAQWLGAFKGYIEDPMTLLL</sequence>
<dbReference type="InterPro" id="IPR004167">
    <property type="entry name" value="PSBD"/>
</dbReference>
<feature type="compositionally biased region" description="Pro residues" evidence="8">
    <location>
        <begin position="402"/>
        <end position="414"/>
    </location>
</feature>
<feature type="transmembrane region" description="Helical" evidence="9">
    <location>
        <begin position="107"/>
        <end position="133"/>
    </location>
</feature>
<keyword evidence="9" id="KW-0472">Membrane</keyword>
<feature type="coiled-coil region" evidence="7">
    <location>
        <begin position="537"/>
        <end position="564"/>
    </location>
</feature>
<dbReference type="EMBL" id="LVLJ01000653">
    <property type="protein sequence ID" value="OAE33470.1"/>
    <property type="molecule type" value="Genomic_DNA"/>
</dbReference>
<dbReference type="PROSITE" id="PS00189">
    <property type="entry name" value="LIPOYL"/>
    <property type="match status" value="1"/>
</dbReference>
<dbReference type="Pfam" id="PF02817">
    <property type="entry name" value="E3_binding"/>
    <property type="match status" value="1"/>
</dbReference>
<dbReference type="GO" id="GO:0004742">
    <property type="term" value="F:dihydrolipoyllysine-residue acetyltransferase activity"/>
    <property type="evidence" value="ECO:0007669"/>
    <property type="project" value="UniProtKB-UniRule"/>
</dbReference>
<reference evidence="12" key="1">
    <citation type="submission" date="2016-03" db="EMBL/GenBank/DDBJ databases">
        <title>Mechanisms controlling the formation of the plant cell surface in tip-growing cells are functionally conserved among land plants.</title>
        <authorList>
            <person name="Honkanen S."/>
            <person name="Jones V.A."/>
            <person name="Morieri G."/>
            <person name="Champion C."/>
            <person name="Hetherington A.J."/>
            <person name="Kelly S."/>
            <person name="Saint-Marcoux D."/>
            <person name="Proust H."/>
            <person name="Prescott H."/>
            <person name="Dolan L."/>
        </authorList>
    </citation>
    <scope>NUCLEOTIDE SEQUENCE [LARGE SCALE GENOMIC DNA]</scope>
    <source>
        <tissue evidence="12">Whole gametophyte</tissue>
    </source>
</reference>
<dbReference type="FunFam" id="2.40.50.100:FF:000010">
    <property type="entry name" value="Acetyltransferase component of pyruvate dehydrogenase complex"/>
    <property type="match status" value="1"/>
</dbReference>
<evidence type="ECO:0000256" key="4">
    <source>
        <dbReference type="ARBA" id="ARBA00022946"/>
    </source>
</evidence>
<dbReference type="InterPro" id="IPR006257">
    <property type="entry name" value="LAT1"/>
</dbReference>
<dbReference type="SUPFAM" id="SSF47005">
    <property type="entry name" value="Peripheral subunit-binding domain of 2-oxo acid dehydrogenase complex"/>
    <property type="match status" value="1"/>
</dbReference>
<protein>
    <recommendedName>
        <fullName evidence="6">Acetyltransferase component of pyruvate dehydrogenase complex</fullName>
        <ecNumber evidence="6">2.3.1.12</ecNumber>
    </recommendedName>
</protein>
<dbReference type="Proteomes" id="UP000077202">
    <property type="component" value="Unassembled WGS sequence"/>
</dbReference>
<keyword evidence="5 6" id="KW-0012">Acyltransferase</keyword>
<dbReference type="InterPro" id="IPR036625">
    <property type="entry name" value="E3-bd_dom_sf"/>
</dbReference>
<proteinExistence type="inferred from homology"/>
<comment type="catalytic activity">
    <reaction evidence="6">
        <text>N(6)-[(R)-dihydrolipoyl]-L-lysyl-[protein] + acetyl-CoA = N(6)-[(R)-S(8)-acetyldihydrolipoyl]-L-lysyl-[protein] + CoA</text>
        <dbReference type="Rhea" id="RHEA:17017"/>
        <dbReference type="Rhea" id="RHEA-COMP:10475"/>
        <dbReference type="Rhea" id="RHEA-COMP:10478"/>
        <dbReference type="ChEBI" id="CHEBI:57287"/>
        <dbReference type="ChEBI" id="CHEBI:57288"/>
        <dbReference type="ChEBI" id="CHEBI:83100"/>
        <dbReference type="ChEBI" id="CHEBI:83111"/>
        <dbReference type="EC" id="2.3.1.12"/>
    </reaction>
</comment>
<dbReference type="PROSITE" id="PS50968">
    <property type="entry name" value="BIOTINYL_LIPOYL"/>
    <property type="match status" value="1"/>
</dbReference>
<evidence type="ECO:0000256" key="2">
    <source>
        <dbReference type="ARBA" id="ARBA00022679"/>
    </source>
</evidence>
<feature type="region of interest" description="Disordered" evidence="8">
    <location>
        <begin position="390"/>
        <end position="433"/>
    </location>
</feature>
<evidence type="ECO:0000259" key="10">
    <source>
        <dbReference type="PROSITE" id="PS50968"/>
    </source>
</evidence>
<dbReference type="InterPro" id="IPR001078">
    <property type="entry name" value="2-oxoacid_DH_actylTfrase"/>
</dbReference>
<dbReference type="CDD" id="cd06849">
    <property type="entry name" value="lipoyl_domain"/>
    <property type="match status" value="1"/>
</dbReference>